<dbReference type="GO" id="GO:0005198">
    <property type="term" value="F:structural molecule activity"/>
    <property type="evidence" value="ECO:0007669"/>
    <property type="project" value="InterPro"/>
</dbReference>
<evidence type="ECO:0000259" key="8">
    <source>
        <dbReference type="Pfam" id="PF22638"/>
    </source>
</evidence>
<feature type="domain" description="Flagellar basal-body/hook protein C-terminal" evidence="7">
    <location>
        <begin position="447"/>
        <end position="483"/>
    </location>
</feature>
<dbReference type="OrthoDB" id="7181295at2"/>
<dbReference type="Proteomes" id="UP000007374">
    <property type="component" value="Unassembled WGS sequence"/>
</dbReference>
<dbReference type="GO" id="GO:0044780">
    <property type="term" value="P:bacterial-type flagellum assembly"/>
    <property type="evidence" value="ECO:0007669"/>
    <property type="project" value="InterPro"/>
</dbReference>
<keyword evidence="6" id="KW-0975">Bacterial flagellum</keyword>
<keyword evidence="10" id="KW-1185">Reference proteome</keyword>
<dbReference type="PANTHER" id="PTHR30033">
    <property type="entry name" value="FLAGELLAR HOOK-ASSOCIATED PROTEIN 1"/>
    <property type="match status" value="1"/>
</dbReference>
<reference evidence="9 10" key="1">
    <citation type="journal article" date="2012" name="J. Bacteriol.">
        <title>Genome Sequence of Nitratireductor indicus Type Strain C115.</title>
        <authorList>
            <person name="Lai Q."/>
            <person name="Li G."/>
            <person name="Yu Z."/>
            <person name="Shao Z."/>
        </authorList>
    </citation>
    <scope>NUCLEOTIDE SEQUENCE [LARGE SCALE GENOMIC DNA]</scope>
    <source>
        <strain evidence="9 10">C115</strain>
    </source>
</reference>
<comment type="similarity">
    <text evidence="3">Belongs to the flagella basal body rod proteins family.</text>
</comment>
<dbReference type="EMBL" id="AMSI01000010">
    <property type="protein sequence ID" value="EKF41583.1"/>
    <property type="molecule type" value="Genomic_DNA"/>
</dbReference>
<evidence type="ECO:0000256" key="3">
    <source>
        <dbReference type="ARBA" id="ARBA00009677"/>
    </source>
</evidence>
<dbReference type="PATRIC" id="fig|1231190.3.peg.3167"/>
<accession>K2N2D8</accession>
<dbReference type="InterPro" id="IPR010930">
    <property type="entry name" value="Flg_bb/hook_C_dom"/>
</dbReference>
<dbReference type="InterPro" id="IPR002371">
    <property type="entry name" value="FlgK"/>
</dbReference>
<dbReference type="GO" id="GO:0005576">
    <property type="term" value="C:extracellular region"/>
    <property type="evidence" value="ECO:0007669"/>
    <property type="project" value="UniProtKB-SubCell"/>
</dbReference>
<evidence type="ECO:0000259" key="7">
    <source>
        <dbReference type="Pfam" id="PF06429"/>
    </source>
</evidence>
<evidence type="ECO:0000256" key="5">
    <source>
        <dbReference type="ARBA" id="ARBA00022525"/>
    </source>
</evidence>
<dbReference type="PANTHER" id="PTHR30033:SF1">
    <property type="entry name" value="FLAGELLAR HOOK-ASSOCIATED PROTEIN 1"/>
    <property type="match status" value="1"/>
</dbReference>
<keyword evidence="9" id="KW-0966">Cell projection</keyword>
<keyword evidence="5" id="KW-0964">Secreted</keyword>
<gene>
    <name evidence="9" type="primary">flgK</name>
    <name evidence="9" type="ORF">NA8A_15281</name>
</gene>
<organism evidence="9 10">
    <name type="scientific">Nitratireductor indicus C115</name>
    <dbReference type="NCBI Taxonomy" id="1231190"/>
    <lineage>
        <taxon>Bacteria</taxon>
        <taxon>Pseudomonadati</taxon>
        <taxon>Pseudomonadota</taxon>
        <taxon>Alphaproteobacteria</taxon>
        <taxon>Hyphomicrobiales</taxon>
        <taxon>Phyllobacteriaceae</taxon>
        <taxon>Nitratireductor</taxon>
    </lineage>
</organism>
<dbReference type="Pfam" id="PF06429">
    <property type="entry name" value="Flg_bbr_C"/>
    <property type="match status" value="1"/>
</dbReference>
<dbReference type="NCBIfam" id="TIGR02492">
    <property type="entry name" value="flgK_ends"/>
    <property type="match status" value="1"/>
</dbReference>
<feature type="domain" description="Flagellar hook-associated protein FlgK helical" evidence="8">
    <location>
        <begin position="95"/>
        <end position="310"/>
    </location>
</feature>
<evidence type="ECO:0000256" key="2">
    <source>
        <dbReference type="ARBA" id="ARBA00004613"/>
    </source>
</evidence>
<dbReference type="AlphaFoldDB" id="K2N2D8"/>
<dbReference type="RefSeq" id="WP_009451237.1">
    <property type="nucleotide sequence ID" value="NZ_AMSI01000010.1"/>
</dbReference>
<comment type="caution">
    <text evidence="9">The sequence shown here is derived from an EMBL/GenBank/DDBJ whole genome shotgun (WGS) entry which is preliminary data.</text>
</comment>
<protein>
    <recommendedName>
        <fullName evidence="4">Flagellar hook-associated protein 1</fullName>
    </recommendedName>
</protein>
<dbReference type="GO" id="GO:0009424">
    <property type="term" value="C:bacterial-type flagellum hook"/>
    <property type="evidence" value="ECO:0007669"/>
    <property type="project" value="InterPro"/>
</dbReference>
<keyword evidence="9" id="KW-0282">Flagellum</keyword>
<evidence type="ECO:0000256" key="6">
    <source>
        <dbReference type="ARBA" id="ARBA00023143"/>
    </source>
</evidence>
<name>K2N2D8_9HYPH</name>
<evidence type="ECO:0000256" key="4">
    <source>
        <dbReference type="ARBA" id="ARBA00016244"/>
    </source>
</evidence>
<dbReference type="SUPFAM" id="SSF64518">
    <property type="entry name" value="Phase 1 flagellin"/>
    <property type="match status" value="1"/>
</dbReference>
<evidence type="ECO:0000313" key="10">
    <source>
        <dbReference type="Proteomes" id="UP000007374"/>
    </source>
</evidence>
<comment type="subcellular location">
    <subcellularLocation>
        <location evidence="1">Bacterial flagellum</location>
    </subcellularLocation>
    <subcellularLocation>
        <location evidence="2">Secreted</location>
    </subcellularLocation>
</comment>
<dbReference type="eggNOG" id="COG1256">
    <property type="taxonomic scope" value="Bacteria"/>
</dbReference>
<dbReference type="STRING" id="721133.SAMN05216176_110119"/>
<evidence type="ECO:0000313" key="9">
    <source>
        <dbReference type="EMBL" id="EKF41583.1"/>
    </source>
</evidence>
<evidence type="ECO:0000256" key="1">
    <source>
        <dbReference type="ARBA" id="ARBA00004365"/>
    </source>
</evidence>
<keyword evidence="9" id="KW-0969">Cilium</keyword>
<dbReference type="InterPro" id="IPR053927">
    <property type="entry name" value="FlgK_helical"/>
</dbReference>
<sequence>MSLTSALSIAQTALFNTSRQTSVVSRNVSEASNPDYARRSAVLSSTLPGARIVAIQRAANEVLFRQNLFAVSSWQGQKTLSDGLNTLQLTLNGEDNATAAGTAISKLQVALQLYASTPSNGTLAESAVQAAKDVVRTLNSGAATIQTFRADADQEIATAVDSLNKLLGEFEQVNKEIVNGTRSERDVSDALDRRDALLKKISEYVSISTTTRSGNDMVIMTSDGATLFETIARPVTFTANTTYGPATSGNAVYIDGVPMSAGTGGNTNASGLISANLQLRDEVALQMQRQLDEVARGLITAFSETDPSGTLADATGLFTWAGAPAVPSGATLETGLAATISINAAFDAQAGGNPNLLRDGGANGAAYVHNTSGAGSFSDLLISYSERLDEPMTFDAIAGLETSGSVTDFAFNSVGWLESLRQQAAAGSEGKEALVTRTATALSNLTGVNVDEEMALLLDLEHAYQASSRIIAVVDEMLAALLQATN</sequence>
<proteinExistence type="inferred from homology"/>
<dbReference type="Pfam" id="PF22638">
    <property type="entry name" value="FlgK_D1"/>
    <property type="match status" value="1"/>
</dbReference>